<dbReference type="Pfam" id="PF08560">
    <property type="entry name" value="DUF1757"/>
    <property type="match status" value="1"/>
</dbReference>
<name>A0AAV5T8J8_9BILA</name>
<sequence>LSRMSTKWLKNFTGLQQSEADIQNVPNALVELGIHITCKTIQVGTVLGSVIGPAIALVRKKCPKTGFIRGGARGAAIGALLGPVVTVATTRNKTEPEITDRCYRLRHNAGQLWVDRSFVAAAALGFLGAGTIGLVAGIDAAGVIVTPLGRAAWNKMAGTEAK</sequence>
<gene>
    <name evidence="1" type="ORF">PENTCL1PPCAC_13814</name>
</gene>
<dbReference type="AlphaFoldDB" id="A0AAV5T8J8"/>
<organism evidence="1 2">
    <name type="scientific">Pristionchus entomophagus</name>
    <dbReference type="NCBI Taxonomy" id="358040"/>
    <lineage>
        <taxon>Eukaryota</taxon>
        <taxon>Metazoa</taxon>
        <taxon>Ecdysozoa</taxon>
        <taxon>Nematoda</taxon>
        <taxon>Chromadorea</taxon>
        <taxon>Rhabditida</taxon>
        <taxon>Rhabditina</taxon>
        <taxon>Diplogasteromorpha</taxon>
        <taxon>Diplogasteroidea</taxon>
        <taxon>Neodiplogasteridae</taxon>
        <taxon>Pristionchus</taxon>
    </lineage>
</organism>
<comment type="caution">
    <text evidence="1">The sequence shown here is derived from an EMBL/GenBank/DDBJ whole genome shotgun (WGS) entry which is preliminary data.</text>
</comment>
<dbReference type="InterPro" id="IPR013869">
    <property type="entry name" value="DUF1757"/>
</dbReference>
<reference evidence="1" key="1">
    <citation type="submission" date="2023-10" db="EMBL/GenBank/DDBJ databases">
        <title>Genome assembly of Pristionchus species.</title>
        <authorList>
            <person name="Yoshida K."/>
            <person name="Sommer R.J."/>
        </authorList>
    </citation>
    <scope>NUCLEOTIDE SEQUENCE</scope>
    <source>
        <strain evidence="1">RS0144</strain>
    </source>
</reference>
<dbReference type="PANTHER" id="PTHR38636">
    <property type="entry name" value="PROTEIN CBG20488"/>
    <property type="match status" value="1"/>
</dbReference>
<accession>A0AAV5T8J8</accession>
<dbReference type="EMBL" id="BTSX01000004">
    <property type="protein sequence ID" value="GMS91639.1"/>
    <property type="molecule type" value="Genomic_DNA"/>
</dbReference>
<feature type="non-terminal residue" evidence="1">
    <location>
        <position position="1"/>
    </location>
</feature>
<evidence type="ECO:0000313" key="1">
    <source>
        <dbReference type="EMBL" id="GMS91639.1"/>
    </source>
</evidence>
<dbReference type="Proteomes" id="UP001432027">
    <property type="component" value="Unassembled WGS sequence"/>
</dbReference>
<dbReference type="PANTHER" id="PTHR38636:SF1">
    <property type="entry name" value="CHLORIDE CHANNEL PROTEIN CLC-D"/>
    <property type="match status" value="1"/>
</dbReference>
<proteinExistence type="predicted"/>
<evidence type="ECO:0000313" key="2">
    <source>
        <dbReference type="Proteomes" id="UP001432027"/>
    </source>
</evidence>
<keyword evidence="2" id="KW-1185">Reference proteome</keyword>
<protein>
    <submittedName>
        <fullName evidence="1">Uncharacterized protein</fullName>
    </submittedName>
</protein>